<name>A0ACB9Z7X4_9PEZI</name>
<proteinExistence type="predicted"/>
<dbReference type="EMBL" id="MU393451">
    <property type="protein sequence ID" value="KAI4867095.1"/>
    <property type="molecule type" value="Genomic_DNA"/>
</dbReference>
<dbReference type="Proteomes" id="UP001497700">
    <property type="component" value="Unassembled WGS sequence"/>
</dbReference>
<protein>
    <submittedName>
        <fullName evidence="1">Uncharacterized protein</fullName>
    </submittedName>
</protein>
<evidence type="ECO:0000313" key="1">
    <source>
        <dbReference type="EMBL" id="KAI4867095.1"/>
    </source>
</evidence>
<organism evidence="1 2">
    <name type="scientific">Hypoxylon rubiginosum</name>
    <dbReference type="NCBI Taxonomy" id="110542"/>
    <lineage>
        <taxon>Eukaryota</taxon>
        <taxon>Fungi</taxon>
        <taxon>Dikarya</taxon>
        <taxon>Ascomycota</taxon>
        <taxon>Pezizomycotina</taxon>
        <taxon>Sordariomycetes</taxon>
        <taxon>Xylariomycetidae</taxon>
        <taxon>Xylariales</taxon>
        <taxon>Hypoxylaceae</taxon>
        <taxon>Hypoxylon</taxon>
    </lineage>
</organism>
<reference evidence="1 2" key="1">
    <citation type="journal article" date="2022" name="New Phytol.">
        <title>Ecological generalism drives hyperdiversity of secondary metabolite gene clusters in xylarialean endophytes.</title>
        <authorList>
            <person name="Franco M.E.E."/>
            <person name="Wisecaver J.H."/>
            <person name="Arnold A.E."/>
            <person name="Ju Y.M."/>
            <person name="Slot J.C."/>
            <person name="Ahrendt S."/>
            <person name="Moore L.P."/>
            <person name="Eastman K.E."/>
            <person name="Scott K."/>
            <person name="Konkel Z."/>
            <person name="Mondo S.J."/>
            <person name="Kuo A."/>
            <person name="Hayes R.D."/>
            <person name="Haridas S."/>
            <person name="Andreopoulos B."/>
            <person name="Riley R."/>
            <person name="LaButti K."/>
            <person name="Pangilinan J."/>
            <person name="Lipzen A."/>
            <person name="Amirebrahimi M."/>
            <person name="Yan J."/>
            <person name="Adam C."/>
            <person name="Keymanesh K."/>
            <person name="Ng V."/>
            <person name="Louie K."/>
            <person name="Northen T."/>
            <person name="Drula E."/>
            <person name="Henrissat B."/>
            <person name="Hsieh H.M."/>
            <person name="Youens-Clark K."/>
            <person name="Lutzoni F."/>
            <person name="Miadlikowska J."/>
            <person name="Eastwood D.C."/>
            <person name="Hamelin R.C."/>
            <person name="Grigoriev I.V."/>
            <person name="U'Ren J.M."/>
        </authorList>
    </citation>
    <scope>NUCLEOTIDE SEQUENCE [LARGE SCALE GENOMIC DNA]</scope>
    <source>
        <strain evidence="1 2">CBS 119005</strain>
    </source>
</reference>
<sequence>MCMCSILYFFHFLFTLPVSVHQSFASCSSCSSCSSFTWSHLYCILPLCQLWIYRLEVLFWRLNWQRKRLYHAVRQT</sequence>
<gene>
    <name evidence="1" type="ORF">F4820DRAFT_229078</name>
</gene>
<accession>A0ACB9Z7X4</accession>
<keyword evidence="2" id="KW-1185">Reference proteome</keyword>
<evidence type="ECO:0000313" key="2">
    <source>
        <dbReference type="Proteomes" id="UP001497700"/>
    </source>
</evidence>
<comment type="caution">
    <text evidence="1">The sequence shown here is derived from an EMBL/GenBank/DDBJ whole genome shotgun (WGS) entry which is preliminary data.</text>
</comment>